<feature type="transmembrane region" description="Helical" evidence="1">
    <location>
        <begin position="35"/>
        <end position="53"/>
    </location>
</feature>
<dbReference type="Proteomes" id="UP000270296">
    <property type="component" value="Unassembled WGS sequence"/>
</dbReference>
<dbReference type="PANTHER" id="PTHR14856">
    <property type="entry name" value="PQ-LOOP REPEAT-CONTAINING PROTEIN 1-LIKE PROTEIN"/>
    <property type="match status" value="1"/>
</dbReference>
<dbReference type="GO" id="GO:0045332">
    <property type="term" value="P:phospholipid translocation"/>
    <property type="evidence" value="ECO:0007669"/>
    <property type="project" value="TreeGrafter"/>
</dbReference>
<dbReference type="GO" id="GO:0042147">
    <property type="term" value="P:retrograde transport, endosome to Golgi"/>
    <property type="evidence" value="ECO:0007669"/>
    <property type="project" value="TreeGrafter"/>
</dbReference>
<organism evidence="4">
    <name type="scientific">Soboliphyme baturini</name>
    <dbReference type="NCBI Taxonomy" id="241478"/>
    <lineage>
        <taxon>Eukaryota</taxon>
        <taxon>Metazoa</taxon>
        <taxon>Ecdysozoa</taxon>
        <taxon>Nematoda</taxon>
        <taxon>Enoplea</taxon>
        <taxon>Dorylaimia</taxon>
        <taxon>Dioctophymatida</taxon>
        <taxon>Dioctophymatoidea</taxon>
        <taxon>Soboliphymatidae</taxon>
        <taxon>Soboliphyme</taxon>
    </lineage>
</organism>
<reference evidence="4" key="1">
    <citation type="submission" date="2016-06" db="UniProtKB">
        <authorList>
            <consortium name="WormBaseParasite"/>
        </authorList>
    </citation>
    <scope>IDENTIFICATION</scope>
</reference>
<evidence type="ECO:0000313" key="4">
    <source>
        <dbReference type="WBParaSite" id="SBAD_0000037801-mRNA-1"/>
    </source>
</evidence>
<dbReference type="GO" id="GO:0005829">
    <property type="term" value="C:cytosol"/>
    <property type="evidence" value="ECO:0007669"/>
    <property type="project" value="GOC"/>
</dbReference>
<dbReference type="OrthoDB" id="292213at2759"/>
<dbReference type="PANTHER" id="PTHR14856:SF9">
    <property type="entry name" value="PQ-LOOP REPEAT-CONTAINING PROTEIN 1"/>
    <property type="match status" value="1"/>
</dbReference>
<dbReference type="EMBL" id="UZAM01000812">
    <property type="protein sequence ID" value="VDO82765.1"/>
    <property type="molecule type" value="Genomic_DNA"/>
</dbReference>
<feature type="transmembrane region" description="Helical" evidence="1">
    <location>
        <begin position="65"/>
        <end position="86"/>
    </location>
</feature>
<accession>A0A183I9R6</accession>
<reference evidence="2 3" key="2">
    <citation type="submission" date="2018-11" db="EMBL/GenBank/DDBJ databases">
        <authorList>
            <consortium name="Pathogen Informatics"/>
        </authorList>
    </citation>
    <scope>NUCLEOTIDE SEQUENCE [LARGE SCALE GENOMIC DNA]</scope>
</reference>
<name>A0A183I9R6_9BILA</name>
<keyword evidence="1" id="KW-0812">Transmembrane</keyword>
<dbReference type="GO" id="GO:0005802">
    <property type="term" value="C:trans-Golgi network"/>
    <property type="evidence" value="ECO:0007669"/>
    <property type="project" value="TreeGrafter"/>
</dbReference>
<dbReference type="InterPro" id="IPR052241">
    <property type="entry name" value="SLC66/Scramblase_ANY1"/>
</dbReference>
<keyword evidence="1" id="KW-0472">Membrane</keyword>
<gene>
    <name evidence="2" type="ORF">SBAD_LOCUS360</name>
</gene>
<evidence type="ECO:0000313" key="2">
    <source>
        <dbReference type="EMBL" id="VDO82765.1"/>
    </source>
</evidence>
<evidence type="ECO:0000313" key="3">
    <source>
        <dbReference type="Proteomes" id="UP000270296"/>
    </source>
</evidence>
<keyword evidence="3" id="KW-1185">Reference proteome</keyword>
<dbReference type="AlphaFoldDB" id="A0A183I9R6"/>
<protein>
    <submittedName>
        <fullName evidence="2 4">Uncharacterized protein</fullName>
    </submittedName>
</protein>
<keyword evidence="1" id="KW-1133">Transmembrane helix</keyword>
<dbReference type="GO" id="GO:0005768">
    <property type="term" value="C:endosome"/>
    <property type="evidence" value="ECO:0007669"/>
    <property type="project" value="TreeGrafter"/>
</dbReference>
<sequence>MELVAEITPRARQFMGSSDTLENELSDDGSSTYDLLTVAASMFIIFGGMIPFYCQHQEILRTKNFRGFSLFVCLNLIISNCLRIMFW</sequence>
<dbReference type="WBParaSite" id="SBAD_0000037801-mRNA-1">
    <property type="protein sequence ID" value="SBAD_0000037801-mRNA-1"/>
    <property type="gene ID" value="SBAD_0000037801"/>
</dbReference>
<evidence type="ECO:0000256" key="1">
    <source>
        <dbReference type="SAM" id="Phobius"/>
    </source>
</evidence>
<proteinExistence type="predicted"/>